<feature type="transmembrane region" description="Helical" evidence="1">
    <location>
        <begin position="38"/>
        <end position="55"/>
    </location>
</feature>
<sequence length="177" mass="18914">MKSKSLGNLPAVTSLILAAASILVSVYFGQTYRIHDGAFYFAAFAGVVLLVSLLLRMTQVTVKDEEIKHQDQTIPFAYVFGFVILLVFYTLEWWLLGCVGAPNPANVGDLANEIATGLSVQGAIYFSVITATTLGYGDLAPLTDGAKIFAASQALGFSIYAVTGLAILSAKRRNPVE</sequence>
<comment type="caution">
    <text evidence="3">The sequence shown here is derived from an EMBL/GenBank/DDBJ whole genome shotgun (WGS) entry which is preliminary data.</text>
</comment>
<proteinExistence type="predicted"/>
<protein>
    <submittedName>
        <fullName evidence="3">Two pore domain potassium channel family protein</fullName>
    </submittedName>
</protein>
<dbReference type="Gene3D" id="1.10.287.70">
    <property type="match status" value="1"/>
</dbReference>
<dbReference type="RefSeq" id="WP_121082589.1">
    <property type="nucleotide sequence ID" value="NZ_RBZU01000001.1"/>
</dbReference>
<dbReference type="AlphaFoldDB" id="A0A494YAA6"/>
<dbReference type="EMBL" id="RBZU01000001">
    <property type="protein sequence ID" value="RKP58670.1"/>
    <property type="molecule type" value="Genomic_DNA"/>
</dbReference>
<keyword evidence="3" id="KW-0407">Ion channel</keyword>
<keyword evidence="1" id="KW-0812">Transmembrane</keyword>
<evidence type="ECO:0000313" key="4">
    <source>
        <dbReference type="Proteomes" id="UP000270342"/>
    </source>
</evidence>
<evidence type="ECO:0000259" key="2">
    <source>
        <dbReference type="Pfam" id="PF07885"/>
    </source>
</evidence>
<feature type="transmembrane region" description="Helical" evidence="1">
    <location>
        <begin position="148"/>
        <end position="168"/>
    </location>
</feature>
<keyword evidence="1" id="KW-1133">Transmembrane helix</keyword>
<accession>A0A494YAA6</accession>
<dbReference type="Proteomes" id="UP000270342">
    <property type="component" value="Unassembled WGS sequence"/>
</dbReference>
<evidence type="ECO:0000313" key="3">
    <source>
        <dbReference type="EMBL" id="RKP58670.1"/>
    </source>
</evidence>
<dbReference type="Pfam" id="PF07885">
    <property type="entry name" value="Ion_trans_2"/>
    <property type="match status" value="1"/>
</dbReference>
<name>A0A494YAA6_9BURK</name>
<keyword evidence="3" id="KW-0813">Transport</keyword>
<keyword evidence="4" id="KW-1185">Reference proteome</keyword>
<dbReference type="InterPro" id="IPR013099">
    <property type="entry name" value="K_chnl_dom"/>
</dbReference>
<dbReference type="GO" id="GO:0034220">
    <property type="term" value="P:monoatomic ion transmembrane transport"/>
    <property type="evidence" value="ECO:0007669"/>
    <property type="project" value="UniProtKB-KW"/>
</dbReference>
<gene>
    <name evidence="3" type="ORF">D7S86_01640</name>
</gene>
<keyword evidence="3" id="KW-0406">Ion transport</keyword>
<feature type="transmembrane region" description="Helical" evidence="1">
    <location>
        <begin position="76"/>
        <end position="96"/>
    </location>
</feature>
<dbReference type="SUPFAM" id="SSF81324">
    <property type="entry name" value="Voltage-gated potassium channels"/>
    <property type="match status" value="1"/>
</dbReference>
<evidence type="ECO:0000256" key="1">
    <source>
        <dbReference type="SAM" id="Phobius"/>
    </source>
</evidence>
<organism evidence="3 4">
    <name type="scientific">Pararobbsia silviterrae</name>
    <dbReference type="NCBI Taxonomy" id="1792498"/>
    <lineage>
        <taxon>Bacteria</taxon>
        <taxon>Pseudomonadati</taxon>
        <taxon>Pseudomonadota</taxon>
        <taxon>Betaproteobacteria</taxon>
        <taxon>Burkholderiales</taxon>
        <taxon>Burkholderiaceae</taxon>
        <taxon>Pararobbsia</taxon>
    </lineage>
</organism>
<reference evidence="3 4" key="1">
    <citation type="submission" date="2018-10" db="EMBL/GenBank/DDBJ databases">
        <title>Robbsia sp. DHC34, isolated from soil.</title>
        <authorList>
            <person name="Gao Z.-H."/>
            <person name="Qiu L.-H."/>
        </authorList>
    </citation>
    <scope>NUCLEOTIDE SEQUENCE [LARGE SCALE GENOMIC DNA]</scope>
    <source>
        <strain evidence="3 4">DHC34</strain>
    </source>
</reference>
<dbReference type="OrthoDB" id="9799090at2"/>
<feature type="domain" description="Potassium channel" evidence="2">
    <location>
        <begin position="112"/>
        <end position="162"/>
    </location>
</feature>
<keyword evidence="1" id="KW-0472">Membrane</keyword>
<feature type="transmembrane region" description="Helical" evidence="1">
    <location>
        <begin position="12"/>
        <end position="32"/>
    </location>
</feature>